<keyword evidence="5" id="KW-1185">Reference proteome</keyword>
<dbReference type="InterPro" id="IPR023825">
    <property type="entry name" value="CRISPR-assoc_RAMP_BGP1436"/>
</dbReference>
<feature type="coiled-coil region" evidence="2">
    <location>
        <begin position="610"/>
        <end position="637"/>
    </location>
</feature>
<sequence length="713" mass="80515">MNQKVHAPYHFVPLSKWVYMPEWAHLVSHDHPFEDGHSGVIEYTLRNNSPLCVGSDKDGNLVRFARNPAGIPVIPGSSLKGMLRNVLDIAGFGKFNQFDDFKLSYRDISSKSAYLDLIANNKPVPGWINYDEESEKWVFHKCSVAKIHHEEIKERLGIAVSNEDNAIKRYQKLPLSSSMRADISAPKGMKKNRWAESIGKGSTEGHLVFTNPRVLGKGDKRSYNFSYFFFNRQGIATTDNIQQQVHNLFENHRSISEKVNGQELDQVDYLQRNKHPEYGIPVFALMMRGEVQSFGFANMPRVSYKHSSLDLVDNLAKEHGEDSYFSLSELLFGTLREGGYGLKSRVMFSDATLTSKETSITSQPVVLNSPKPSFLAAYIEQPMASDYASYGYQNEKEVAKLAGWKRYPVMRDFKENRPSNDNENVQTRLELLTENHNFSGRIAFHNLKTEELAALIWVLTLNGSQDHYHTLGHGKSLGAGSVQFELSLDSKTNSGSSDDRSILDWVDLFVLHMNEQMVKGEWLQTPQLKHLLALCDEYISDENDFSAHDLKEFQKIKNDKAAIEPLSYNGATLSRVNSAPQRSGSVAFGKGRLSGLINKDSDLHLELHELADARQEEKQKQKKKQELTKAAQALQDAPVIEKSLGLLQHIVIGQEGATASFKKDKAKEIRSIGKELKQESLSKDEVHALCEVLTSINIAEKDVQKLIKWLEKQ</sequence>
<accession>A0ABX1UAF7</accession>
<keyword evidence="1" id="KW-0051">Antiviral defense</keyword>
<evidence type="ECO:0000313" key="5">
    <source>
        <dbReference type="Proteomes" id="UP000590068"/>
    </source>
</evidence>
<dbReference type="RefSeq" id="WP_102382259.1">
    <property type="nucleotide sequence ID" value="NZ_JABBXC010000039.1"/>
</dbReference>
<name>A0ABX1UAF7_9VIBR</name>
<feature type="domain" description="CRISPR type III-associated protein" evidence="3">
    <location>
        <begin position="48"/>
        <end position="161"/>
    </location>
</feature>
<dbReference type="NCBIfam" id="TIGR03986">
    <property type="entry name" value="TIGR03986 family CRISPR-associated RAMP protein"/>
    <property type="match status" value="1"/>
</dbReference>
<feature type="domain" description="CRISPR type III-associated protein" evidence="3">
    <location>
        <begin position="325"/>
        <end position="482"/>
    </location>
</feature>
<evidence type="ECO:0000313" key="4">
    <source>
        <dbReference type="EMBL" id="NMR71487.1"/>
    </source>
</evidence>
<dbReference type="InterPro" id="IPR005537">
    <property type="entry name" value="RAMP_III_fam"/>
</dbReference>
<organism evidence="4 5">
    <name type="scientific">Vibrio breoganii</name>
    <dbReference type="NCBI Taxonomy" id="553239"/>
    <lineage>
        <taxon>Bacteria</taxon>
        <taxon>Pseudomonadati</taxon>
        <taxon>Pseudomonadota</taxon>
        <taxon>Gammaproteobacteria</taxon>
        <taxon>Vibrionales</taxon>
        <taxon>Vibrionaceae</taxon>
        <taxon>Vibrio</taxon>
    </lineage>
</organism>
<evidence type="ECO:0000256" key="1">
    <source>
        <dbReference type="ARBA" id="ARBA00023118"/>
    </source>
</evidence>
<protein>
    <submittedName>
        <fullName evidence="4">TIGR03986 family CRISPR-associated RAMP protein</fullName>
    </submittedName>
</protein>
<keyword evidence="2" id="KW-0175">Coiled coil</keyword>
<dbReference type="Pfam" id="PF03787">
    <property type="entry name" value="RAMPs"/>
    <property type="match status" value="2"/>
</dbReference>
<comment type="caution">
    <text evidence="4">The sequence shown here is derived from an EMBL/GenBank/DDBJ whole genome shotgun (WGS) entry which is preliminary data.</text>
</comment>
<evidence type="ECO:0000259" key="3">
    <source>
        <dbReference type="Pfam" id="PF03787"/>
    </source>
</evidence>
<reference evidence="4 5" key="1">
    <citation type="submission" date="2020-04" db="EMBL/GenBank/DDBJ databases">
        <title>WGS-Seq of Vibrio isolated by the O'Toole Lab.</title>
        <authorList>
            <person name="Mckone K.P."/>
            <person name="Whitaker R."/>
            <person name="Sevigney J.L."/>
            <person name="Herring J.B."/>
            <person name="O'Toole G."/>
        </authorList>
    </citation>
    <scope>NUCLEOTIDE SEQUENCE [LARGE SCALE GENOMIC DNA]</scope>
    <source>
        <strain evidence="4 5">BS_02</strain>
    </source>
</reference>
<dbReference type="Proteomes" id="UP000590068">
    <property type="component" value="Unassembled WGS sequence"/>
</dbReference>
<evidence type="ECO:0000256" key="2">
    <source>
        <dbReference type="SAM" id="Coils"/>
    </source>
</evidence>
<gene>
    <name evidence="4" type="ORF">HJ568_16190</name>
</gene>
<dbReference type="EMBL" id="JABCJR010000039">
    <property type="protein sequence ID" value="NMR71487.1"/>
    <property type="molecule type" value="Genomic_DNA"/>
</dbReference>
<proteinExistence type="predicted"/>